<dbReference type="PANTHER" id="PTHR43773">
    <property type="entry name" value="MAGNESIUM TRANSPORTER MGTE"/>
    <property type="match status" value="1"/>
</dbReference>
<dbReference type="InterPro" id="IPR006669">
    <property type="entry name" value="MgtE_transporter"/>
</dbReference>
<dbReference type="InterPro" id="IPR000644">
    <property type="entry name" value="CBS_dom"/>
</dbReference>
<dbReference type="PROSITE" id="PS51371">
    <property type="entry name" value="CBS"/>
    <property type="match status" value="2"/>
</dbReference>
<dbReference type="SMART" id="SM00116">
    <property type="entry name" value="CBS"/>
    <property type="match status" value="2"/>
</dbReference>
<feature type="domain" description="CBS" evidence="1">
    <location>
        <begin position="195"/>
        <end position="258"/>
    </location>
</feature>
<dbReference type="EMBL" id="UOGI01000058">
    <property type="protein sequence ID" value="VAX29681.1"/>
    <property type="molecule type" value="Genomic_DNA"/>
</dbReference>
<evidence type="ECO:0000313" key="2">
    <source>
        <dbReference type="EMBL" id="VAX29681.1"/>
    </source>
</evidence>
<dbReference type="Pfam" id="PF00571">
    <property type="entry name" value="CBS"/>
    <property type="match status" value="2"/>
</dbReference>
<dbReference type="InterPro" id="IPR046342">
    <property type="entry name" value="CBS_dom_sf"/>
</dbReference>
<dbReference type="SUPFAM" id="SSF158791">
    <property type="entry name" value="MgtE N-terminal domain-like"/>
    <property type="match status" value="1"/>
</dbReference>
<dbReference type="PANTHER" id="PTHR43773:SF1">
    <property type="entry name" value="MAGNESIUM TRANSPORTER MGTE"/>
    <property type="match status" value="1"/>
</dbReference>
<dbReference type="Pfam" id="PF03448">
    <property type="entry name" value="MgtE_N"/>
    <property type="match status" value="1"/>
</dbReference>
<gene>
    <name evidence="2" type="ORF">MNBD_NITROSPIRAE03-186</name>
</gene>
<evidence type="ECO:0000259" key="1">
    <source>
        <dbReference type="PROSITE" id="PS51371"/>
    </source>
</evidence>
<dbReference type="SMART" id="SM00924">
    <property type="entry name" value="MgtE_N"/>
    <property type="match status" value="1"/>
</dbReference>
<organism evidence="2">
    <name type="scientific">hydrothermal vent metagenome</name>
    <dbReference type="NCBI Taxonomy" id="652676"/>
    <lineage>
        <taxon>unclassified sequences</taxon>
        <taxon>metagenomes</taxon>
        <taxon>ecological metagenomes</taxon>
    </lineage>
</organism>
<dbReference type="GO" id="GO:0015095">
    <property type="term" value="F:magnesium ion transmembrane transporter activity"/>
    <property type="evidence" value="ECO:0007669"/>
    <property type="project" value="InterPro"/>
</dbReference>
<name>A0A3B1CT60_9ZZZZ</name>
<reference evidence="2" key="1">
    <citation type="submission" date="2018-06" db="EMBL/GenBank/DDBJ databases">
        <authorList>
            <person name="Zhirakovskaya E."/>
        </authorList>
    </citation>
    <scope>NUCLEOTIDE SEQUENCE</scope>
</reference>
<dbReference type="CDD" id="cd04606">
    <property type="entry name" value="CBS_pair_Mg_transporter"/>
    <property type="match status" value="1"/>
</dbReference>
<dbReference type="Gene3D" id="1.25.60.10">
    <property type="entry name" value="MgtE N-terminal domain-like"/>
    <property type="match status" value="1"/>
</dbReference>
<protein>
    <submittedName>
        <fullName evidence="2">Mg/Co/Ni transporter MgtE, CBS domain-containing</fullName>
    </submittedName>
</protein>
<dbReference type="GO" id="GO:0016020">
    <property type="term" value="C:membrane"/>
    <property type="evidence" value="ECO:0007669"/>
    <property type="project" value="InterPro"/>
</dbReference>
<dbReference type="InterPro" id="IPR038076">
    <property type="entry name" value="MgtE_N_sf"/>
</dbReference>
<sequence length="321" mass="35828">MDATGAKVVRVNDIKLEGFEGKAVLVAVDVGMRGILRRLGIERQGNEFFKLFRIELPHNLISWTYIQPLEPKLKTIALTVPRQMLANLHPADIAEIISSVSREEGTSLFTDLDLKTAAETLSELEPDVQASIITEMEPEKASDIIEEMPPDEAADILGDLPTEKMKALLESIDQEDAEDIQELLEHEENTAGGLMTNEFIAYEPEIKVSEAIERFKRDAAEIETIYYIYIIDPDEKLIGVLSLRELILADPGKTLSDIMVTNLKTLKPEDNENVVAAAISKYNLAAIPVVDNNNELLGIVTMDDIIDRILPPKAKRKRKKV</sequence>
<dbReference type="SUPFAM" id="SSF54631">
    <property type="entry name" value="CBS-domain pair"/>
    <property type="match status" value="1"/>
</dbReference>
<feature type="domain" description="CBS" evidence="1">
    <location>
        <begin position="259"/>
        <end position="315"/>
    </location>
</feature>
<proteinExistence type="predicted"/>
<dbReference type="Gene3D" id="3.10.580.10">
    <property type="entry name" value="CBS-domain"/>
    <property type="match status" value="1"/>
</dbReference>
<dbReference type="InterPro" id="IPR006668">
    <property type="entry name" value="Mg_transptr_MgtE_intracell_dom"/>
</dbReference>
<dbReference type="AlphaFoldDB" id="A0A3B1CT60"/>
<accession>A0A3B1CT60</accession>